<feature type="domain" description="Type II DNA topoisomerase VI subunit A all-beta" evidence="14">
    <location>
        <begin position="145"/>
        <end position="194"/>
    </location>
</feature>
<evidence type="ECO:0000259" key="14">
    <source>
        <dbReference type="Pfam" id="PF20768"/>
    </source>
</evidence>
<keyword evidence="8 11" id="KW-0799">Topoisomerase</keyword>
<proteinExistence type="inferred from homology"/>
<dbReference type="GO" id="GO:0006265">
    <property type="term" value="P:DNA topological change"/>
    <property type="evidence" value="ECO:0007669"/>
    <property type="project" value="UniProtKB-UniRule"/>
</dbReference>
<protein>
    <recommendedName>
        <fullName evidence="11">Type 2 DNA topoisomerase 6 subunit A</fullName>
        <ecNumber evidence="11">5.6.2.2</ecNumber>
    </recommendedName>
    <alternativeName>
        <fullName evidence="11">Type II DNA topoisomerase VI subunit A</fullName>
    </alternativeName>
</protein>
<dbReference type="PANTHER" id="PTHR10848:SF0">
    <property type="entry name" value="MEIOTIC RECOMBINATION PROTEIN SPO11"/>
    <property type="match status" value="1"/>
</dbReference>
<comment type="caution">
    <text evidence="16">The sequence shown here is derived from an EMBL/GenBank/DDBJ whole genome shotgun (WGS) entry which is preliminary data.</text>
</comment>
<dbReference type="InterPro" id="IPR004085">
    <property type="entry name" value="TopoVI_A"/>
</dbReference>
<dbReference type="CDD" id="cd00223">
    <property type="entry name" value="TOPRIM_TopoIIB_SPO"/>
    <property type="match status" value="1"/>
</dbReference>
<organism evidence="16 17">
    <name type="scientific">Candidatus Methanoperedens nitratireducens</name>
    <dbReference type="NCBI Taxonomy" id="1392998"/>
    <lineage>
        <taxon>Archaea</taxon>
        <taxon>Methanobacteriati</taxon>
        <taxon>Methanobacteriota</taxon>
        <taxon>Stenosarchaea group</taxon>
        <taxon>Methanomicrobia</taxon>
        <taxon>Methanosarcinales</taxon>
        <taxon>ANME-2 cluster</taxon>
        <taxon>Candidatus Methanoperedentaceae</taxon>
        <taxon>Candidatus Methanoperedens</taxon>
    </lineage>
</organism>
<dbReference type="Pfam" id="PF20768">
    <property type="entry name" value="Topo_VI_alpha"/>
    <property type="match status" value="1"/>
</dbReference>
<evidence type="ECO:0000259" key="13">
    <source>
        <dbReference type="Pfam" id="PF04406"/>
    </source>
</evidence>
<dbReference type="InterPro" id="IPR036078">
    <property type="entry name" value="Spo11/TopoVI_A_sf"/>
</dbReference>
<comment type="catalytic activity">
    <reaction evidence="1 11 12">
        <text>ATP-dependent breakage, passage and rejoining of double-stranded DNA.</text>
        <dbReference type="EC" id="5.6.2.2"/>
    </reaction>
</comment>
<comment type="similarity">
    <text evidence="3 11 12">Belongs to the TOP6A family.</text>
</comment>
<dbReference type="InterPro" id="IPR049333">
    <property type="entry name" value="Topo_VI_alpha"/>
</dbReference>
<keyword evidence="10 11" id="KW-0413">Isomerase</keyword>
<dbReference type="InterPro" id="IPR036388">
    <property type="entry name" value="WH-like_DNA-bd_sf"/>
</dbReference>
<dbReference type="InterPro" id="IPR002815">
    <property type="entry name" value="Spo11/TopoVI_A"/>
</dbReference>
<dbReference type="GO" id="GO:0005694">
    <property type="term" value="C:chromosome"/>
    <property type="evidence" value="ECO:0007669"/>
    <property type="project" value="InterPro"/>
</dbReference>
<evidence type="ECO:0000256" key="5">
    <source>
        <dbReference type="ARBA" id="ARBA00022741"/>
    </source>
</evidence>
<name>A0A0P7ZJX5_9EURY</name>
<dbReference type="GO" id="GO:0006260">
    <property type="term" value="P:DNA replication"/>
    <property type="evidence" value="ECO:0007669"/>
    <property type="project" value="UniProtKB-UniRule"/>
</dbReference>
<dbReference type="NCBIfam" id="NF003332">
    <property type="entry name" value="PRK04342.1-1"/>
    <property type="match status" value="1"/>
</dbReference>
<dbReference type="EMBL" id="LKCM01000104">
    <property type="protein sequence ID" value="KPQ44184.1"/>
    <property type="molecule type" value="Genomic_DNA"/>
</dbReference>
<evidence type="ECO:0000256" key="8">
    <source>
        <dbReference type="ARBA" id="ARBA00023029"/>
    </source>
</evidence>
<evidence type="ECO:0000256" key="6">
    <source>
        <dbReference type="ARBA" id="ARBA00022840"/>
    </source>
</evidence>
<feature type="binding site" evidence="11">
    <location>
        <position position="254"/>
    </location>
    <ligand>
        <name>Mg(2+)</name>
        <dbReference type="ChEBI" id="CHEBI:18420"/>
    </ligand>
</feature>
<dbReference type="PROSITE" id="PS52041">
    <property type="entry name" value="TOPO_IIB"/>
    <property type="match status" value="1"/>
</dbReference>
<reference evidence="16 17" key="1">
    <citation type="submission" date="2015-09" db="EMBL/GenBank/DDBJ databases">
        <title>A metagenomics-based metabolic model of nitrate-dependent anaerobic oxidation of methane by Methanoperedens-like archaea.</title>
        <authorList>
            <person name="Arshad A."/>
            <person name="Speth D.R."/>
            <person name="De Graaf R.M."/>
            <person name="Op Den Camp H.J."/>
            <person name="Jetten M.S."/>
            <person name="Welte C.U."/>
        </authorList>
    </citation>
    <scope>NUCLEOTIDE SEQUENCE [LARGE SCALE GENOMIC DNA]</scope>
</reference>
<dbReference type="InterPro" id="IPR034136">
    <property type="entry name" value="TOPRIM_Topo6A/Spo11"/>
</dbReference>
<dbReference type="PRINTS" id="PR01552">
    <property type="entry name" value="TPISMRASE6A"/>
</dbReference>
<feature type="active site" description="O-(5'-phospho-DNA)-tyrosine intermediate" evidence="11 12">
    <location>
        <position position="106"/>
    </location>
</feature>
<dbReference type="EC" id="5.6.2.2" evidence="11"/>
<dbReference type="Pfam" id="PF21180">
    <property type="entry name" value="TOP6A-Spo11_Toprim"/>
    <property type="match status" value="1"/>
</dbReference>
<feature type="domain" description="Topoisomerase 6 subunit A/Spo11 TOPRIM" evidence="15">
    <location>
        <begin position="197"/>
        <end position="363"/>
    </location>
</feature>
<dbReference type="GO" id="GO:0003677">
    <property type="term" value="F:DNA binding"/>
    <property type="evidence" value="ECO:0007669"/>
    <property type="project" value="UniProtKB-UniRule"/>
</dbReference>
<dbReference type="Pfam" id="PF04406">
    <property type="entry name" value="TP6A_N"/>
    <property type="match status" value="1"/>
</dbReference>
<accession>A0A0P7ZJX5</accession>
<dbReference type="PANTHER" id="PTHR10848">
    <property type="entry name" value="MEIOTIC RECOMBINATION PROTEIN SPO11"/>
    <property type="match status" value="1"/>
</dbReference>
<dbReference type="FunFam" id="3.40.1360.10:FF:000011">
    <property type="entry name" value="Type 2 DNA topoisomerase 6 subunit A"/>
    <property type="match status" value="1"/>
</dbReference>
<dbReference type="PRINTS" id="PR01550">
    <property type="entry name" value="TOP6AFAMILY"/>
</dbReference>
<feature type="binding site" evidence="11">
    <location>
        <position position="202"/>
    </location>
    <ligand>
        <name>Mg(2+)</name>
        <dbReference type="ChEBI" id="CHEBI:18420"/>
    </ligand>
</feature>
<keyword evidence="9 11" id="KW-0238">DNA-binding</keyword>
<dbReference type="HAMAP" id="MF_00132">
    <property type="entry name" value="Top6A"/>
    <property type="match status" value="1"/>
</dbReference>
<dbReference type="GO" id="GO:0000287">
    <property type="term" value="F:magnesium ion binding"/>
    <property type="evidence" value="ECO:0007669"/>
    <property type="project" value="UniProtKB-UniRule"/>
</dbReference>
<dbReference type="Gene3D" id="1.10.10.10">
    <property type="entry name" value="Winged helix-like DNA-binding domain superfamily/Winged helix DNA-binding domain"/>
    <property type="match status" value="1"/>
</dbReference>
<dbReference type="PATRIC" id="fig|1719120.3.peg.1337"/>
<keyword evidence="5 11" id="KW-0547">Nucleotide-binding</keyword>
<keyword evidence="7 11" id="KW-0460">Magnesium</keyword>
<evidence type="ECO:0000256" key="9">
    <source>
        <dbReference type="ARBA" id="ARBA00023125"/>
    </source>
</evidence>
<evidence type="ECO:0000313" key="17">
    <source>
        <dbReference type="Proteomes" id="UP000050360"/>
    </source>
</evidence>
<dbReference type="Gene3D" id="3.40.1360.10">
    <property type="match status" value="1"/>
</dbReference>
<evidence type="ECO:0000256" key="10">
    <source>
        <dbReference type="ARBA" id="ARBA00023235"/>
    </source>
</evidence>
<dbReference type="GO" id="GO:0003918">
    <property type="term" value="F:DNA topoisomerase type II (double strand cut, ATP-hydrolyzing) activity"/>
    <property type="evidence" value="ECO:0007669"/>
    <property type="project" value="UniProtKB-UniRule"/>
</dbReference>
<comment type="cofactor">
    <cofactor evidence="2 11">
        <name>Mg(2+)</name>
        <dbReference type="ChEBI" id="CHEBI:18420"/>
    </cofactor>
</comment>
<dbReference type="AlphaFoldDB" id="A0A0P7ZJX5"/>
<feature type="domain" description="Spo11/DNA topoisomerase VI subunit A N-terminal" evidence="13">
    <location>
        <begin position="78"/>
        <end position="142"/>
    </location>
</feature>
<evidence type="ECO:0000256" key="7">
    <source>
        <dbReference type="ARBA" id="ARBA00022842"/>
    </source>
</evidence>
<evidence type="ECO:0000313" key="16">
    <source>
        <dbReference type="EMBL" id="KPQ44184.1"/>
    </source>
</evidence>
<evidence type="ECO:0000256" key="2">
    <source>
        <dbReference type="ARBA" id="ARBA00001946"/>
    </source>
</evidence>
<evidence type="ECO:0000256" key="12">
    <source>
        <dbReference type="PROSITE-ProRule" id="PRU01385"/>
    </source>
</evidence>
<evidence type="ECO:0000256" key="11">
    <source>
        <dbReference type="HAMAP-Rule" id="MF_00132"/>
    </source>
</evidence>
<gene>
    <name evidence="11" type="primary">top6A</name>
    <name evidence="16" type="ORF">MPEBLZ_01247</name>
</gene>
<evidence type="ECO:0000256" key="1">
    <source>
        <dbReference type="ARBA" id="ARBA00000185"/>
    </source>
</evidence>
<evidence type="ECO:0000259" key="15">
    <source>
        <dbReference type="Pfam" id="PF21180"/>
    </source>
</evidence>
<keyword evidence="4 11" id="KW-0479">Metal-binding</keyword>
<dbReference type="GO" id="GO:0005524">
    <property type="term" value="F:ATP binding"/>
    <property type="evidence" value="ECO:0007669"/>
    <property type="project" value="UniProtKB-KW"/>
</dbReference>
<comment type="function">
    <text evidence="11">Relaxes both positive and negative superturns and exhibits a strong decatenase activity.</text>
</comment>
<comment type="subunit">
    <text evidence="11">Homodimer. Heterotetramer of two Top6A and two Top6B chains.</text>
</comment>
<dbReference type="Proteomes" id="UP000050360">
    <property type="component" value="Unassembled WGS sequence"/>
</dbReference>
<sequence>MNETEKSNKQIRDSLSKTTLKKLIQDFYEQFESETIPHITLPSRTKKNIELNTDSDVWVYGDSESMRSAKTVKGATQLLKTSHVVELLMKGHLDQNKSSTLRELYYISENWDIAKFNEQSESDRLIEDLEIITGLQREDFHVRPEENGATLYGPIKIKELTKRGDRTMHCQDEVGEAGYQIPYNVETIKFVEHDAKFIIAIETGGMQDRLIENGFDEKFDAILVHLKGQPARSTRRIIKRMNEELKLPVVVFTDGDPWSFRIYASVAYGAIKSAHLSEFMATPAAKFIGVQASDIVEYQLSTDKLNDQDIKALESELTDPRFDTPYWKEQINLMLKIGKKAEQQAFAGKGLDYVTDKYLPERLTEMGVI</sequence>
<keyword evidence="6 11" id="KW-0067">ATP-binding</keyword>
<dbReference type="SUPFAM" id="SSF56726">
    <property type="entry name" value="DNA topoisomerase IV, alpha subunit"/>
    <property type="match status" value="1"/>
</dbReference>
<evidence type="ECO:0000256" key="4">
    <source>
        <dbReference type="ARBA" id="ARBA00022723"/>
    </source>
</evidence>
<evidence type="ECO:0000256" key="3">
    <source>
        <dbReference type="ARBA" id="ARBA00006559"/>
    </source>
</evidence>
<dbReference type="InterPro" id="IPR013049">
    <property type="entry name" value="Spo11/TopoVI_A_N"/>
</dbReference>